<protein>
    <submittedName>
        <fullName evidence="1">Uncharacterized protein</fullName>
    </submittedName>
</protein>
<organism evidence="1 2">
    <name type="scientific">Clostridium zeae</name>
    <dbReference type="NCBI Taxonomy" id="2759022"/>
    <lineage>
        <taxon>Bacteria</taxon>
        <taxon>Bacillati</taxon>
        <taxon>Bacillota</taxon>
        <taxon>Clostridia</taxon>
        <taxon>Eubacteriales</taxon>
        <taxon>Clostridiaceae</taxon>
        <taxon>Clostridium</taxon>
    </lineage>
</organism>
<gene>
    <name evidence="1" type="ORF">CSC2_06260</name>
</gene>
<accession>A0ABQ1E5U0</accession>
<dbReference type="EMBL" id="BMBA01000001">
    <property type="protein sequence ID" value="GFZ30100.1"/>
    <property type="molecule type" value="Genomic_DNA"/>
</dbReference>
<dbReference type="RefSeq" id="WP_206868101.1">
    <property type="nucleotide sequence ID" value="NZ_BMBA01000001.1"/>
</dbReference>
<sequence length="328" mass="38999">MYTHQEERSVESVCYEKVHVDKVLKVINNKFTSYFKDFIELEAGYAVSEETIQKVARNLGVDGSKQKKNIDLTRKYKTIAIESVIEFEKDKTKYETIFDEESLDEYEDNPPYFKSTVLRNECPIIHATLHNKRAKELDKYRYEFNISDAGDLLTVVRNLFDFATEYEEKFYDEEIYDEINDYEDLQLSDLDTDDYTVYGVIGGGIKSHMMYKAYPSLFPNRSRDAIWALWYLTDKKVFNCIQDSEFLMIDIEKSITQQNYFYPYELFTFYAHQIFQILNKKAKELDVYLDPSYRYVYVNSFLSFIAEQHEEEINFLKQQIRDGGFGYA</sequence>
<evidence type="ECO:0000313" key="1">
    <source>
        <dbReference type="EMBL" id="GFZ30100.1"/>
    </source>
</evidence>
<evidence type="ECO:0000313" key="2">
    <source>
        <dbReference type="Proteomes" id="UP000663802"/>
    </source>
</evidence>
<reference evidence="1 2" key="1">
    <citation type="journal article" date="2021" name="Int. J. Syst. Evol. Microbiol.">
        <title>Clostridium zeae sp. nov., isolated from corn silage.</title>
        <authorList>
            <person name="Kobayashi H."/>
            <person name="Tanizawa Y."/>
            <person name="Yagura M."/>
            <person name="Sakamoto M."/>
            <person name="Ohkuma M."/>
            <person name="Tohno M."/>
        </authorList>
    </citation>
    <scope>NUCLEOTIDE SEQUENCE [LARGE SCALE GENOMIC DNA]</scope>
    <source>
        <strain evidence="1 2">CSC2</strain>
    </source>
</reference>
<proteinExistence type="predicted"/>
<keyword evidence="2" id="KW-1185">Reference proteome</keyword>
<dbReference type="Proteomes" id="UP000663802">
    <property type="component" value="Unassembled WGS sequence"/>
</dbReference>
<name>A0ABQ1E5U0_9CLOT</name>
<comment type="caution">
    <text evidence="1">The sequence shown here is derived from an EMBL/GenBank/DDBJ whole genome shotgun (WGS) entry which is preliminary data.</text>
</comment>